<reference evidence="4 5" key="1">
    <citation type="submission" date="2019-12" db="EMBL/GenBank/DDBJ databases">
        <title>Draft genome sequences Bradyrhizobium cajani AMBPC1010, Bradyrhizobium pachyrhizi AMBPC1040 and Bradyrhizobium yuanmingense ALSPC3051, three plant growth promoting strains isolated from nodules of Cajanus cajan L. in Dominican Republic.</title>
        <authorList>
            <person name="Flores-Felix J.D."/>
            <person name="Araujo J."/>
            <person name="Diaz-Alcantara C."/>
            <person name="Gonzalez-Andres F."/>
            <person name="Velazquez E."/>
        </authorList>
    </citation>
    <scope>NUCLEOTIDE SEQUENCE [LARGE SCALE GENOMIC DNA]</scope>
    <source>
        <strain evidence="4 5">1010</strain>
    </source>
</reference>
<dbReference type="Gene3D" id="3.30.365.10">
    <property type="entry name" value="Aldehyde oxidase/xanthine dehydrogenase, molybdopterin binding domain"/>
    <property type="match status" value="4"/>
</dbReference>
<feature type="domain" description="Aldehyde oxidase/xanthine dehydrogenase a/b hammerhead" evidence="3">
    <location>
        <begin position="26"/>
        <end position="142"/>
    </location>
</feature>
<dbReference type="GO" id="GO:0016491">
    <property type="term" value="F:oxidoreductase activity"/>
    <property type="evidence" value="ECO:0007669"/>
    <property type="project" value="UniProtKB-KW"/>
</dbReference>
<accession>A0A844TP95</accession>
<evidence type="ECO:0000256" key="2">
    <source>
        <dbReference type="ARBA" id="ARBA00023002"/>
    </source>
</evidence>
<dbReference type="RefSeq" id="WP_157332795.1">
    <property type="nucleotide sequence ID" value="NZ_JANADL010000028.1"/>
</dbReference>
<keyword evidence="1" id="KW-0500">Molybdenum</keyword>
<dbReference type="InterPro" id="IPR046867">
    <property type="entry name" value="AldOxase/xan_DH_MoCoBD2"/>
</dbReference>
<keyword evidence="2" id="KW-0560">Oxidoreductase</keyword>
<dbReference type="SMART" id="SM01008">
    <property type="entry name" value="Ald_Xan_dh_C"/>
    <property type="match status" value="1"/>
</dbReference>
<dbReference type="AlphaFoldDB" id="A0A844TP95"/>
<evidence type="ECO:0000313" key="4">
    <source>
        <dbReference type="EMBL" id="MVT76360.1"/>
    </source>
</evidence>
<dbReference type="Pfam" id="PF01315">
    <property type="entry name" value="Ald_Xan_dh_C"/>
    <property type="match status" value="1"/>
</dbReference>
<dbReference type="InterPro" id="IPR016208">
    <property type="entry name" value="Ald_Oxase/xanthine_DH-like"/>
</dbReference>
<comment type="caution">
    <text evidence="4">The sequence shown here is derived from an EMBL/GenBank/DDBJ whole genome shotgun (WGS) entry which is preliminary data.</text>
</comment>
<name>A0A844TP95_9BRAD</name>
<dbReference type="PANTHER" id="PTHR11908:SF132">
    <property type="entry name" value="ALDEHYDE OXIDASE 1-RELATED"/>
    <property type="match status" value="1"/>
</dbReference>
<protein>
    <submittedName>
        <fullName evidence="4">Molybdopterin-dependent oxidoreductase</fullName>
    </submittedName>
</protein>
<keyword evidence="5" id="KW-1185">Reference proteome</keyword>
<evidence type="ECO:0000259" key="3">
    <source>
        <dbReference type="SMART" id="SM01008"/>
    </source>
</evidence>
<evidence type="ECO:0000256" key="1">
    <source>
        <dbReference type="ARBA" id="ARBA00022505"/>
    </source>
</evidence>
<dbReference type="Gene3D" id="3.90.1170.50">
    <property type="entry name" value="Aldehyde oxidase/xanthine dehydrogenase, a/b hammerhead"/>
    <property type="match status" value="1"/>
</dbReference>
<dbReference type="InterPro" id="IPR037165">
    <property type="entry name" value="AldOxase/xan_DH_Mopterin-bd_sf"/>
</dbReference>
<dbReference type="InterPro" id="IPR000674">
    <property type="entry name" value="Ald_Oxase/Xan_DH_a/b"/>
</dbReference>
<dbReference type="SUPFAM" id="SSF54665">
    <property type="entry name" value="CO dehydrogenase molybdoprotein N-domain-like"/>
    <property type="match status" value="1"/>
</dbReference>
<evidence type="ECO:0000313" key="5">
    <source>
        <dbReference type="Proteomes" id="UP000449969"/>
    </source>
</evidence>
<gene>
    <name evidence="4" type="ORF">GPL20_25465</name>
</gene>
<dbReference type="InterPro" id="IPR008274">
    <property type="entry name" value="AldOxase/xan_DH_MoCoBD1"/>
</dbReference>
<dbReference type="SUPFAM" id="SSF56003">
    <property type="entry name" value="Molybdenum cofactor-binding domain"/>
    <property type="match status" value="1"/>
</dbReference>
<dbReference type="PANTHER" id="PTHR11908">
    <property type="entry name" value="XANTHINE DEHYDROGENASE"/>
    <property type="match status" value="1"/>
</dbReference>
<sequence length="802" mass="86019">MNAHIRNEGDWVGASVNRKEDRRLTTGQGQYFADKKIPGTLHLVFVRSQQAHARIVSINTDAARALKGVVAVVTGADIRTQIKGLPQPVVVPSFAANYPDFWPLAVDKVKFHGEPVAAVIARDRYVAEDAAALVEIVYDPLPVVTDMEAALAEGAPIVHDGWASNEMFAMNYTGGGTPESEAAHARKVDEALAAAAVVIRRRFRVHRCGVTPLEPRGAMATWDDDGLTAWITTQRPHIDRLALSDVLEIPSDKVRVIAPRDQGGAFGVKAPFYREPILVCHMARVLGRPVRWLETREEHLMSVSQERDQIHNIEIGADASGRIVALRDNAIADNGDGCEGVYWGFVMPFFGAAVLTNAYDIPLCDIRIRVACTNKAVLSPARSFGAFAARFALDRAIDLLARELKIDPADVRRRNLIAELPYTTATGVHHDSGDYAKVFDHLTTLVDLKGFRAEQARSRAEGRHIGIGFSVGAELSGVSSAVLVSMENQPGFGAATVRVDPRGKVQVFEGDAPQGQGHETSMAQVVAQEFGIHPADVSLTTGDTGTTPFGSGTIGARGGSYTVSAVANACRALKSKMATVLLHDLKVEGVPSDVSFRDGRVFLTADPTQGKNFAALAERIVMAPLGLPAGMQAGLDQTEFFEADVPMLTFGAHAAIVEVDPETGIFKILRYVASDDFGTVINPIVVAGQVHGGVVQGLSNTMFEEFVYDENGQQLTATLENYKIANAADMINIESHHEAGSACPHTPLGSRGLGEGIPGPVPAALTNAVCDALAPFGIEVNRLPLRPNTIWRLLQDKAASKG</sequence>
<dbReference type="GO" id="GO:0005506">
    <property type="term" value="F:iron ion binding"/>
    <property type="evidence" value="ECO:0007669"/>
    <property type="project" value="InterPro"/>
</dbReference>
<dbReference type="Pfam" id="PF02738">
    <property type="entry name" value="MoCoBD_1"/>
    <property type="match status" value="1"/>
</dbReference>
<proteinExistence type="predicted"/>
<dbReference type="OrthoDB" id="9758509at2"/>
<dbReference type="EMBL" id="WQNE01000024">
    <property type="protein sequence ID" value="MVT76360.1"/>
    <property type="molecule type" value="Genomic_DNA"/>
</dbReference>
<dbReference type="InterPro" id="IPR036856">
    <property type="entry name" value="Ald_Oxase/Xan_DH_a/b_sf"/>
</dbReference>
<dbReference type="Pfam" id="PF20256">
    <property type="entry name" value="MoCoBD_2"/>
    <property type="match status" value="1"/>
</dbReference>
<organism evidence="4 5">
    <name type="scientific">Bradyrhizobium cajani</name>
    <dbReference type="NCBI Taxonomy" id="1928661"/>
    <lineage>
        <taxon>Bacteria</taxon>
        <taxon>Pseudomonadati</taxon>
        <taxon>Pseudomonadota</taxon>
        <taxon>Alphaproteobacteria</taxon>
        <taxon>Hyphomicrobiales</taxon>
        <taxon>Nitrobacteraceae</taxon>
        <taxon>Bradyrhizobium</taxon>
    </lineage>
</organism>
<dbReference type="Proteomes" id="UP000449969">
    <property type="component" value="Unassembled WGS sequence"/>
</dbReference>